<evidence type="ECO:0000256" key="13">
    <source>
        <dbReference type="SAM" id="Coils"/>
    </source>
</evidence>
<evidence type="ECO:0000256" key="3">
    <source>
        <dbReference type="ARBA" id="ARBA00022581"/>
    </source>
</evidence>
<evidence type="ECO:0000256" key="10">
    <source>
        <dbReference type="ARBA" id="ARBA00022844"/>
    </source>
</evidence>
<evidence type="ECO:0000256" key="9">
    <source>
        <dbReference type="ARBA" id="ARBA00022807"/>
    </source>
</evidence>
<dbReference type="GO" id="GO:0008234">
    <property type="term" value="F:cysteine-type peptidase activity"/>
    <property type="evidence" value="ECO:0007669"/>
    <property type="project" value="UniProtKB-KW"/>
</dbReference>
<keyword evidence="9" id="KW-0788">Thiol protease</keyword>
<keyword evidence="11" id="KW-1127">Modulation of host ubiquitin pathway by viral deubiquitinase</keyword>
<evidence type="ECO:0000256" key="7">
    <source>
        <dbReference type="ARBA" id="ARBA00022786"/>
    </source>
</evidence>
<feature type="domain" description="Peptidase C76" evidence="15">
    <location>
        <begin position="3"/>
        <end position="223"/>
    </location>
</feature>
<keyword evidence="1" id="KW-1048">Host nucleus</keyword>
<keyword evidence="3" id="KW-0945">Host-virus interaction</keyword>
<organism evidence="16">
    <name type="scientific">Lemniscomys rat herpesvirus</name>
    <dbReference type="NCBI Taxonomy" id="3141920"/>
    <lineage>
        <taxon>Viruses</taxon>
        <taxon>Duplodnaviria</taxon>
        <taxon>Heunggongvirae</taxon>
        <taxon>Peploviricota</taxon>
        <taxon>Herviviricetes</taxon>
        <taxon>Herpesvirales</taxon>
    </lineage>
</organism>
<keyword evidence="5" id="KW-0645">Protease</keyword>
<evidence type="ECO:0000256" key="14">
    <source>
        <dbReference type="SAM" id="MobiDB-lite"/>
    </source>
</evidence>
<keyword evidence="7" id="KW-0833">Ubl conjugation pathway</keyword>
<evidence type="ECO:0000256" key="8">
    <source>
        <dbReference type="ARBA" id="ARBA00022801"/>
    </source>
</evidence>
<evidence type="ECO:0000256" key="1">
    <source>
        <dbReference type="ARBA" id="ARBA00022562"/>
    </source>
</evidence>
<accession>A0AAU7E1U6</accession>
<evidence type="ECO:0000256" key="5">
    <source>
        <dbReference type="ARBA" id="ARBA00022670"/>
    </source>
</evidence>
<protein>
    <submittedName>
        <fullName evidence="16">Large tegument protein</fullName>
    </submittedName>
</protein>
<feature type="compositionally biased region" description="Basic and acidic residues" evidence="14">
    <location>
        <begin position="244"/>
        <end position="262"/>
    </location>
</feature>
<evidence type="ECO:0000256" key="12">
    <source>
        <dbReference type="ARBA" id="ARBA00023200"/>
    </source>
</evidence>
<dbReference type="SUPFAM" id="SSF54001">
    <property type="entry name" value="Cysteine proteinases"/>
    <property type="match status" value="1"/>
</dbReference>
<reference evidence="16" key="2">
    <citation type="submission" date="2024-02" db="EMBL/GenBank/DDBJ databases">
        <authorList>
            <person name="Hu B."/>
        </authorList>
    </citation>
    <scope>NUCLEOTIDE SEQUENCE</scope>
    <source>
        <strain evidence="16">3A/Kenya/RNAKID2118/2016</strain>
    </source>
</reference>
<sequence length="2059" mass="234127">MRIVRAAYDQTDPRFGSRAGSQCMSNCFIYLHSAFLGGWAATLNTETLNDILQAGAELDSSVQSALSKERDRVPTYRLGTEIPTVLATKFGKTGHVLSRSFNGTAETQDLDGYRCPGIFDFLQYAANKPYPTYIVVTVGVCTRGLIVTPQKTFVFDPHATDLSEQAAVYLCESTEETVNVLAAFGTLIGDFYYDATFVYFVDMTTETLTREEISFAVVNTYRTTDVELPVPIDPPPKPNRKRTAPKDVETSGRGKQSKKESSEPSVALGLLEDYRKILRELAARADDGAARAVSREWTLRSGDASFERDFLTERVYHLLSQNIEGLLVSKTIPENEVEADRFSPEHAEKQRQRHILLTYFEPFAGFSPETDALIHIVRDYSLNLVSIYNKHVRHLTTSTSYGDRILATKLLTVFRERSGEHAIATEAWVSDLIATFPRKNQIASGDHLQTYLTKHHIATKDDFICLSSDQKTTLSGRIGELRRSLVKIYTSNEHLYHETRNFISRLGTRSDPDSDPTPAIDASKLTRLDAERLSSLEGFASSRIQDIRERMESELTELLDAERNRIVTGFMPTDEAKDLLEKISSAIRDVETLASLELANASASDDLKRTYDKINFLLTGRNRFFSPPEDDVTKLREEYSRAQKQRRDRQRQIDDILENIEDMVIDTEQMADITAETIAAQIRDVETMDLDETAESRLRRVLRQLEKSGLENKRAYELILDLSLSSLPSISEIKSAAVRPALANDATLREMYDTRLRSIVNELLRRIATGDVPSEDAANRLAFLVEQSPTEDATERGFSALLRLTRQLRASSKRSIQDLENVVNFFVQNGRDVNDIVDISDGKLLSDLYRDLKKEFEEKIQSEKETLWEKHARETDVDSPGTLQDLLRSAPSRRSIDRVLPELELKLKKKMQRDAVAREEELRRNRADANKKVTGDLTVIAQSFSSSVPSSFGRVDVAATEALLTQLGTPIEITSRFDTDLSNSLKTLLSQLERDETDTVSRLISGQSPPDDPSEGVRRRILSENIQIILTSSLPLSNETATRLSEASRSLRFLTEVETRWQDPRSAFRNSKYESPYETYAKTLDDVERATRAAYTEIEAQQAILQRTIDETNVELTDKKFRVEFKPVFDPSFRRQLLETEPPFRQRLEDIMTQKESETKAFVELTNVKLRSKIDRHNAMVASDEARWKETVLKHRLTLPEGTDVNLERLSKEPVVTLNRLIDDAASKLPYVTAKRTLDWILLFISETCIFVDDVENYGTLAEKTRRVTVEIQECLDYDRICEEMLLHPDREIPEDAESWLGRLDAKRIAGGEARYKTLVDHIQGARDKLARLERTERLTAEYFQLSDDVRQHRYGFDFSLQLSKIQSLRESLRRISDDRPASHFPRADEPTSEIAIADLVRGLSAVERHVLAEQRFLENMASAQPAIRSPVTPLEDATVAFDATADETGRLMLADRAETYFRCIDVFGEPTVMTKTGTPLRLSQTYHNFLFKLSFLQKGVDTDRQRRKRSGRVSARYKAATVGATVAIALGSFWEDVLDCDLKKMLASETPVDSTARNIVVNLKIFVYLLTLAWTARDDDDIRDDRTAPLRLSLRDFCILVATLHPEYIYGVTRVPMNCALNTLYASLNRTSVFDALNVTKNPPPKPIGEMRAFCIDTKHWPTTDVESTMWNHETIAQICHRRSPDAEWSKAAGKLFQYLLALYLLPKDVIRCVWSQFKPQYAENFDGLRDFVRALTDSFFDRKEIGYEAVGLESERFMPTGERILQKISTAWRSPSELVTTFAQTRTVLDYVLGSYVFNVPVTCGTLVGKIVSDTRYLVARNLENVPNDADFNRVVRSRDLSLSHLSEKVRTANAVEDAWFLVQTEQLRHHLLSEKRIDHVPLVIYDHSNNYVTLCLREPTNAANTPPYVRFTITNPFSPFHNLDASDERCVFSKTPTDLSFLDDAPPPIYPKTPEDQDDACATACAVEEDPTTVDTRTLDEPTFTQKPVDRIIPRDETTVLSDAATASDFSTNPTRTITHLIRRALRLLKETRTEIREFEDTMNDTIRMMRILYFH</sequence>
<evidence type="ECO:0000259" key="15">
    <source>
        <dbReference type="PROSITE" id="PS51521"/>
    </source>
</evidence>
<dbReference type="InterPro" id="IPR038765">
    <property type="entry name" value="Papain-like_cys_pep_sf"/>
</dbReference>
<dbReference type="Pfam" id="PF04843">
    <property type="entry name" value="Herpes_teg_N"/>
    <property type="match status" value="1"/>
</dbReference>
<dbReference type="GO" id="GO:0006508">
    <property type="term" value="P:proteolysis"/>
    <property type="evidence" value="ECO:0007669"/>
    <property type="project" value="UniProtKB-KW"/>
</dbReference>
<proteinExistence type="predicted"/>
<name>A0AAU7E1U6_9VIRU</name>
<keyword evidence="13" id="KW-0175">Coiled coil</keyword>
<dbReference type="GO" id="GO:0044423">
    <property type="term" value="C:virion component"/>
    <property type="evidence" value="ECO:0007669"/>
    <property type="project" value="UniProtKB-KW"/>
</dbReference>
<keyword evidence="8" id="KW-0378">Hydrolase</keyword>
<evidence type="ECO:0000256" key="6">
    <source>
        <dbReference type="ARBA" id="ARBA00022737"/>
    </source>
</evidence>
<dbReference type="Gene3D" id="3.90.70.120">
    <property type="match status" value="1"/>
</dbReference>
<keyword evidence="12" id="KW-1035">Host cytoplasm</keyword>
<keyword evidence="6" id="KW-0677">Repeat</keyword>
<keyword evidence="4" id="KW-1130">Modulation of host ubiquitin pathway by virus</keyword>
<evidence type="ECO:0000256" key="11">
    <source>
        <dbReference type="ARBA" id="ARBA00022876"/>
    </source>
</evidence>
<feature type="coiled-coil region" evidence="13">
    <location>
        <begin position="632"/>
        <end position="659"/>
    </location>
</feature>
<evidence type="ECO:0000313" key="16">
    <source>
        <dbReference type="EMBL" id="XBH23741.1"/>
    </source>
</evidence>
<reference evidence="16" key="1">
    <citation type="journal article" date="2024" name="Microbiome">
        <title>Substantial viral diversity in bats and rodents from East Africa: insights into evolution, recombination, and cocirculation.</title>
        <authorList>
            <person name="Wang D."/>
            <person name="Yang X."/>
            <person name="Ren Z."/>
            <person name="Hu B."/>
            <person name="Zhao H."/>
            <person name="Yang K."/>
            <person name="Shi P."/>
            <person name="Zhang Z."/>
            <person name="Feng Q."/>
            <person name="Nawenja C.V."/>
            <person name="Obanda V."/>
            <person name="Robert K."/>
            <person name="Nalikka B."/>
            <person name="Waruhiu C.N."/>
            <person name="Ochola G.O."/>
            <person name="Onyuok S.O."/>
            <person name="Ochieng H."/>
            <person name="Li B."/>
            <person name="Zhu Y."/>
            <person name="Si H."/>
            <person name="Yin J."/>
            <person name="Kristiansen K."/>
            <person name="Jin X."/>
            <person name="Xu X."/>
            <person name="Xiao M."/>
            <person name="Agwanda B."/>
            <person name="Ommeh S."/>
            <person name="Li J."/>
            <person name="Shi Z.L."/>
        </authorList>
    </citation>
    <scope>NUCLEOTIDE SEQUENCE</scope>
    <source>
        <strain evidence="16">3A/Kenya/RNAKID2118/2016</strain>
    </source>
</reference>
<keyword evidence="10" id="KW-0946">Virion</keyword>
<feature type="coiled-coil region" evidence="13">
    <location>
        <begin position="2025"/>
        <end position="2052"/>
    </location>
</feature>
<evidence type="ECO:0000256" key="4">
    <source>
        <dbReference type="ARBA" id="ARBA00022662"/>
    </source>
</evidence>
<keyword evidence="2" id="KW-0920">Virion tegument</keyword>
<dbReference type="PROSITE" id="PS51521">
    <property type="entry name" value="HTUSP"/>
    <property type="match status" value="1"/>
</dbReference>
<feature type="region of interest" description="Disordered" evidence="14">
    <location>
        <begin position="227"/>
        <end position="264"/>
    </location>
</feature>
<dbReference type="InterPro" id="IPR006928">
    <property type="entry name" value="Herpes_teg_USP"/>
</dbReference>
<dbReference type="GO" id="GO:0039648">
    <property type="term" value="P:symbiont-mediated perturbation of host ubiquitin-like protein modification"/>
    <property type="evidence" value="ECO:0007669"/>
    <property type="project" value="UniProtKB-KW"/>
</dbReference>
<dbReference type="EMBL" id="PP711850">
    <property type="protein sequence ID" value="XBH23741.1"/>
    <property type="molecule type" value="Genomic_DNA"/>
</dbReference>
<evidence type="ECO:0000256" key="2">
    <source>
        <dbReference type="ARBA" id="ARBA00022580"/>
    </source>
</evidence>